<keyword evidence="2" id="KW-1185">Reference proteome</keyword>
<accession>A0AC60NSS0</accession>
<evidence type="ECO:0000313" key="2">
    <source>
        <dbReference type="Proteomes" id="UP000805193"/>
    </source>
</evidence>
<proteinExistence type="predicted"/>
<organism evidence="1 2">
    <name type="scientific">Ixodes persulcatus</name>
    <name type="common">Taiga tick</name>
    <dbReference type="NCBI Taxonomy" id="34615"/>
    <lineage>
        <taxon>Eukaryota</taxon>
        <taxon>Metazoa</taxon>
        <taxon>Ecdysozoa</taxon>
        <taxon>Arthropoda</taxon>
        <taxon>Chelicerata</taxon>
        <taxon>Arachnida</taxon>
        <taxon>Acari</taxon>
        <taxon>Parasitiformes</taxon>
        <taxon>Ixodida</taxon>
        <taxon>Ixodoidea</taxon>
        <taxon>Ixodidae</taxon>
        <taxon>Ixodinae</taxon>
        <taxon>Ixodes</taxon>
    </lineage>
</organism>
<name>A0AC60NSS0_IXOPE</name>
<protein>
    <submittedName>
        <fullName evidence="1">Uncharacterized protein</fullName>
    </submittedName>
</protein>
<dbReference type="EMBL" id="JABSTQ010011546">
    <property type="protein sequence ID" value="KAG0410178.1"/>
    <property type="molecule type" value="Genomic_DNA"/>
</dbReference>
<dbReference type="Proteomes" id="UP000805193">
    <property type="component" value="Unassembled WGS sequence"/>
</dbReference>
<sequence>MDPEHKRKLKDPDIIARLVPAIDFNVLAPRLVDKRVLTIAMVEDILENSEDERTFRLLQRLPKRGPHAYQRTLEALGETGMTEAYQVLTGQAPQRRERPLQSHGETILGAAVRNGDGTAGEHGDAELKVYRMMRRPRGTCVIINNRDFHNDVLPQRKGSELDVQRMHMLFRELYFDCIVRLNQTKEEMISLLSHVASQQRRNADCLVVILMSHGGAMDIIYDVNADGVNTEELIALFNNDNCPALQDKPKLFFIQACRGDKHDGGTSRVMDTADAATLPADMASVKLCASRRDERAPTVSDMFVAYPTIKGHVSLKNEVSGSWFLATVFRVFSEHAWNTHLDKMMRRVAEEVHKRVSHDGGRQTINNDARGWRKKLYFNPGLALEQAAS</sequence>
<gene>
    <name evidence="1" type="ORF">HPB47_012693</name>
</gene>
<reference evidence="1 2" key="1">
    <citation type="journal article" date="2020" name="Cell">
        <title>Large-Scale Comparative Analyses of Tick Genomes Elucidate Their Genetic Diversity and Vector Capacities.</title>
        <authorList>
            <consortium name="Tick Genome and Microbiome Consortium (TIGMIC)"/>
            <person name="Jia N."/>
            <person name="Wang J."/>
            <person name="Shi W."/>
            <person name="Du L."/>
            <person name="Sun Y."/>
            <person name="Zhan W."/>
            <person name="Jiang J.F."/>
            <person name="Wang Q."/>
            <person name="Zhang B."/>
            <person name="Ji P."/>
            <person name="Bell-Sakyi L."/>
            <person name="Cui X.M."/>
            <person name="Yuan T.T."/>
            <person name="Jiang B.G."/>
            <person name="Yang W.F."/>
            <person name="Lam T.T."/>
            <person name="Chang Q.C."/>
            <person name="Ding S.J."/>
            <person name="Wang X.J."/>
            <person name="Zhu J.G."/>
            <person name="Ruan X.D."/>
            <person name="Zhao L."/>
            <person name="Wei J.T."/>
            <person name="Ye R.Z."/>
            <person name="Que T.C."/>
            <person name="Du C.H."/>
            <person name="Zhou Y.H."/>
            <person name="Cheng J.X."/>
            <person name="Dai P.F."/>
            <person name="Guo W.B."/>
            <person name="Han X.H."/>
            <person name="Huang E.J."/>
            <person name="Li L.F."/>
            <person name="Wei W."/>
            <person name="Gao Y.C."/>
            <person name="Liu J.Z."/>
            <person name="Shao H.Z."/>
            <person name="Wang X."/>
            <person name="Wang C.C."/>
            <person name="Yang T.C."/>
            <person name="Huo Q.B."/>
            <person name="Li W."/>
            <person name="Chen H.Y."/>
            <person name="Chen S.E."/>
            <person name="Zhou L.G."/>
            <person name="Ni X.B."/>
            <person name="Tian J.H."/>
            <person name="Sheng Y."/>
            <person name="Liu T."/>
            <person name="Pan Y.S."/>
            <person name="Xia L.Y."/>
            <person name="Li J."/>
            <person name="Zhao F."/>
            <person name="Cao W.C."/>
        </authorList>
    </citation>
    <scope>NUCLEOTIDE SEQUENCE [LARGE SCALE GENOMIC DNA]</scope>
    <source>
        <strain evidence="1">Iper-2018</strain>
    </source>
</reference>
<evidence type="ECO:0000313" key="1">
    <source>
        <dbReference type="EMBL" id="KAG0410178.1"/>
    </source>
</evidence>
<comment type="caution">
    <text evidence="1">The sequence shown here is derived from an EMBL/GenBank/DDBJ whole genome shotgun (WGS) entry which is preliminary data.</text>
</comment>